<evidence type="ECO:0000313" key="1">
    <source>
        <dbReference type="EMBL" id="EFE08482.1"/>
    </source>
</evidence>
<reference evidence="1 2" key="1">
    <citation type="submission" date="2010-02" db="EMBL/GenBank/DDBJ databases">
        <authorList>
            <person name="Weinstock G."/>
            <person name="Sodergren E."/>
            <person name="Clifton S."/>
            <person name="Fulton L."/>
            <person name="Fulton B."/>
            <person name="Courtney L."/>
            <person name="Fronick C."/>
            <person name="Harrison M."/>
            <person name="Strong C."/>
            <person name="Farmer C."/>
            <person name="Delahaunty K."/>
            <person name="Markovic C."/>
            <person name="Hall O."/>
            <person name="Minx P."/>
            <person name="Tomlinson C."/>
            <person name="Mitreva M."/>
            <person name="Nelson J."/>
            <person name="Hou S."/>
            <person name="Wollam A."/>
            <person name="Pepin K.H."/>
            <person name="Johnson M."/>
            <person name="Bhonagiri V."/>
            <person name="Zhang X."/>
            <person name="Suruliraj S."/>
            <person name="Warren W."/>
            <person name="Chinwalla A."/>
            <person name="Mardis E.R."/>
            <person name="Wilson R.K."/>
        </authorList>
    </citation>
    <scope>NUCLEOTIDE SEQUENCE [LARGE SCALE GENOMIC DNA]</scope>
    <source>
        <strain evidence="1 2">ATCC 29220</strain>
    </source>
</reference>
<evidence type="ECO:0000313" key="2">
    <source>
        <dbReference type="Proteomes" id="UP000003880"/>
    </source>
</evidence>
<gene>
    <name evidence="1" type="ORF">CIT292_08362</name>
</gene>
<organism evidence="1 2">
    <name type="scientific">Citrobacter youngae ATCC 29220</name>
    <dbReference type="NCBI Taxonomy" id="500640"/>
    <lineage>
        <taxon>Bacteria</taxon>
        <taxon>Pseudomonadati</taxon>
        <taxon>Pseudomonadota</taxon>
        <taxon>Gammaproteobacteria</taxon>
        <taxon>Enterobacterales</taxon>
        <taxon>Enterobacteriaceae</taxon>
        <taxon>Citrobacter</taxon>
        <taxon>Citrobacter freundii complex</taxon>
    </lineage>
</organism>
<comment type="caution">
    <text evidence="1">The sequence shown here is derived from an EMBL/GenBank/DDBJ whole genome shotgun (WGS) entry which is preliminary data.</text>
</comment>
<protein>
    <submittedName>
        <fullName evidence="1">Uncharacterized protein</fullName>
    </submittedName>
</protein>
<proteinExistence type="predicted"/>
<accession>D4BCZ6</accession>
<dbReference type="EMBL" id="ABWL02000008">
    <property type="protein sequence ID" value="EFE08482.1"/>
    <property type="molecule type" value="Genomic_DNA"/>
</dbReference>
<name>D4BCZ6_9ENTR</name>
<dbReference type="Proteomes" id="UP000003880">
    <property type="component" value="Unassembled WGS sequence"/>
</dbReference>
<dbReference type="HOGENOM" id="CLU_3231507_0_0_6"/>
<dbReference type="AlphaFoldDB" id="D4BCZ6"/>
<sequence length="43" mass="4922">MISLLTPRKESISESQKSYSIGIIYLGHLSSRLFTRNVKRVVI</sequence>